<feature type="region of interest" description="Disordered" evidence="1">
    <location>
        <begin position="77"/>
        <end position="96"/>
    </location>
</feature>
<accession>A0AAF0U7G3</accession>
<feature type="region of interest" description="Disordered" evidence="1">
    <location>
        <begin position="133"/>
        <end position="156"/>
    </location>
</feature>
<evidence type="ECO:0000313" key="2">
    <source>
        <dbReference type="EMBL" id="WMV40900.1"/>
    </source>
</evidence>
<dbReference type="EMBL" id="CP133619">
    <property type="protein sequence ID" value="WMV40900.1"/>
    <property type="molecule type" value="Genomic_DNA"/>
</dbReference>
<sequence length="156" mass="17598">MVVDMRSRHFFPRKTSMLISYMGILRLIIHVQQVVKEQLRDKEEFKNKRRGPAPSSASAPTPRNKCEYNSQNFENFRARPAHSQSSKAQGGTKTPACAKCGRSHSGMCRDVSTSCFKCGQKCHFMREYPKIRQCNGNEGNRTQTSSVAPPDKAASR</sequence>
<organism evidence="2 3">
    <name type="scientific">Solanum verrucosum</name>
    <dbReference type="NCBI Taxonomy" id="315347"/>
    <lineage>
        <taxon>Eukaryota</taxon>
        <taxon>Viridiplantae</taxon>
        <taxon>Streptophyta</taxon>
        <taxon>Embryophyta</taxon>
        <taxon>Tracheophyta</taxon>
        <taxon>Spermatophyta</taxon>
        <taxon>Magnoliopsida</taxon>
        <taxon>eudicotyledons</taxon>
        <taxon>Gunneridae</taxon>
        <taxon>Pentapetalae</taxon>
        <taxon>asterids</taxon>
        <taxon>lamiids</taxon>
        <taxon>Solanales</taxon>
        <taxon>Solanaceae</taxon>
        <taxon>Solanoideae</taxon>
        <taxon>Solaneae</taxon>
        <taxon>Solanum</taxon>
    </lineage>
</organism>
<evidence type="ECO:0000313" key="3">
    <source>
        <dbReference type="Proteomes" id="UP001234989"/>
    </source>
</evidence>
<proteinExistence type="predicted"/>
<feature type="region of interest" description="Disordered" evidence="1">
    <location>
        <begin position="42"/>
        <end position="70"/>
    </location>
</feature>
<feature type="compositionally biased region" description="Polar residues" evidence="1">
    <location>
        <begin position="134"/>
        <end position="147"/>
    </location>
</feature>
<evidence type="ECO:0000256" key="1">
    <source>
        <dbReference type="SAM" id="MobiDB-lite"/>
    </source>
</evidence>
<dbReference type="Proteomes" id="UP001234989">
    <property type="component" value="Chromosome 8"/>
</dbReference>
<protein>
    <recommendedName>
        <fullName evidence="4">Gag-pol polyprotein</fullName>
    </recommendedName>
</protein>
<evidence type="ECO:0008006" key="4">
    <source>
        <dbReference type="Google" id="ProtNLM"/>
    </source>
</evidence>
<name>A0AAF0U7G3_SOLVR</name>
<reference evidence="2" key="1">
    <citation type="submission" date="2023-08" db="EMBL/GenBank/DDBJ databases">
        <title>A de novo genome assembly of Solanum verrucosum Schlechtendal, a Mexican diploid species geographically isolated from the other diploid A-genome species in potato relatives.</title>
        <authorList>
            <person name="Hosaka K."/>
        </authorList>
    </citation>
    <scope>NUCLEOTIDE SEQUENCE</scope>
    <source>
        <tissue evidence="2">Young leaves</tissue>
    </source>
</reference>
<gene>
    <name evidence="2" type="ORF">MTR67_034285</name>
</gene>
<keyword evidence="3" id="KW-1185">Reference proteome</keyword>
<feature type="compositionally biased region" description="Polar residues" evidence="1">
    <location>
        <begin position="82"/>
        <end position="92"/>
    </location>
</feature>
<dbReference type="AlphaFoldDB" id="A0AAF0U7G3"/>